<reference evidence="9" key="1">
    <citation type="submission" date="2020-11" db="EMBL/GenBank/DDBJ databases">
        <authorList>
            <person name="Tran Van P."/>
        </authorList>
    </citation>
    <scope>NUCLEOTIDE SEQUENCE</scope>
</reference>
<dbReference type="PRINTS" id="PR00125">
    <property type="entry name" value="ATPASEDELTA"/>
</dbReference>
<comment type="similarity">
    <text evidence="2">Belongs to the ATPase delta chain family.</text>
</comment>
<dbReference type="NCBIfam" id="TIGR01145">
    <property type="entry name" value="ATP_synt_delta"/>
    <property type="match status" value="1"/>
</dbReference>
<accession>A0A7R9LL50</accession>
<evidence type="ECO:0000313" key="9">
    <source>
        <dbReference type="EMBL" id="CAD7643702.1"/>
    </source>
</evidence>
<dbReference type="Proteomes" id="UP000728032">
    <property type="component" value="Unassembled WGS sequence"/>
</dbReference>
<sequence>MSRTLLSLQSLSSMAMRSASTAASPMVRTPIPLFGIDGRYISALYSAASKQKKLETVDNELKTLLKVTQQDSRFKDLLFNPLIKAFEKKDIINRCLPSLKLTELTLNLIGVLSENGRIKLFPTVAKGFNRVMSISRGELECTVTTAKPIDDNTRKEIEQSLNGFVKGQKLSMTLVVDPKIMGGIQVDFGGEHYIDMSMRSKFNLYSNLIKQAV</sequence>
<evidence type="ECO:0000256" key="6">
    <source>
        <dbReference type="ARBA" id="ARBA00023136"/>
    </source>
</evidence>
<dbReference type="Pfam" id="PF00213">
    <property type="entry name" value="OSCP"/>
    <property type="match status" value="1"/>
</dbReference>
<keyword evidence="10" id="KW-1185">Reference proteome</keyword>
<evidence type="ECO:0000256" key="3">
    <source>
        <dbReference type="ARBA" id="ARBA00022448"/>
    </source>
</evidence>
<dbReference type="GO" id="GO:0046933">
    <property type="term" value="F:proton-transporting ATP synthase activity, rotational mechanism"/>
    <property type="evidence" value="ECO:0007669"/>
    <property type="project" value="InterPro"/>
</dbReference>
<evidence type="ECO:0000256" key="4">
    <source>
        <dbReference type="ARBA" id="ARBA00022781"/>
    </source>
</evidence>
<proteinExistence type="inferred from homology"/>
<dbReference type="SUPFAM" id="SSF47928">
    <property type="entry name" value="N-terminal domain of the delta subunit of the F1F0-ATP synthase"/>
    <property type="match status" value="1"/>
</dbReference>
<evidence type="ECO:0000313" key="10">
    <source>
        <dbReference type="Proteomes" id="UP000728032"/>
    </source>
</evidence>
<evidence type="ECO:0000256" key="8">
    <source>
        <dbReference type="ARBA" id="ARBA00033369"/>
    </source>
</evidence>
<dbReference type="PANTHER" id="PTHR11910">
    <property type="entry name" value="ATP SYNTHASE DELTA CHAIN"/>
    <property type="match status" value="1"/>
</dbReference>
<keyword evidence="7" id="KW-0066">ATP synthesis</keyword>
<keyword evidence="6" id="KW-0472">Membrane</keyword>
<keyword evidence="3" id="KW-0813">Transport</keyword>
<dbReference type="InterPro" id="IPR026015">
    <property type="entry name" value="ATP_synth_OSCP/delta_N_sf"/>
</dbReference>
<dbReference type="InterPro" id="IPR000711">
    <property type="entry name" value="ATPase_OSCP/dsu"/>
</dbReference>
<gene>
    <name evidence="9" type="ORF">ONB1V03_LOCUS4271</name>
</gene>
<name>A0A7R9LL50_9ACAR</name>
<keyword evidence="5" id="KW-0406">Ion transport</keyword>
<evidence type="ECO:0000256" key="5">
    <source>
        <dbReference type="ARBA" id="ARBA00023065"/>
    </source>
</evidence>
<comment type="subcellular location">
    <subcellularLocation>
        <location evidence="1">Membrane</location>
    </subcellularLocation>
</comment>
<evidence type="ECO:0000256" key="7">
    <source>
        <dbReference type="ARBA" id="ARBA00023310"/>
    </source>
</evidence>
<dbReference type="HAMAP" id="MF_01416">
    <property type="entry name" value="ATP_synth_delta_bact"/>
    <property type="match status" value="1"/>
</dbReference>
<dbReference type="OrthoDB" id="1262810at2759"/>
<protein>
    <recommendedName>
        <fullName evidence="8">Oligomycin sensitivity conferral protein</fullName>
    </recommendedName>
</protein>
<dbReference type="EMBL" id="CAJPVJ010001442">
    <property type="protein sequence ID" value="CAG2164722.1"/>
    <property type="molecule type" value="Genomic_DNA"/>
</dbReference>
<dbReference type="AlphaFoldDB" id="A0A7R9LL50"/>
<dbReference type="Gene3D" id="1.10.520.20">
    <property type="entry name" value="N-terminal domain of the delta subunit of the F1F0-ATP synthase"/>
    <property type="match status" value="1"/>
</dbReference>
<dbReference type="GO" id="GO:0016020">
    <property type="term" value="C:membrane"/>
    <property type="evidence" value="ECO:0007669"/>
    <property type="project" value="UniProtKB-SubCell"/>
</dbReference>
<evidence type="ECO:0000256" key="1">
    <source>
        <dbReference type="ARBA" id="ARBA00004370"/>
    </source>
</evidence>
<organism evidence="9">
    <name type="scientific">Oppiella nova</name>
    <dbReference type="NCBI Taxonomy" id="334625"/>
    <lineage>
        <taxon>Eukaryota</taxon>
        <taxon>Metazoa</taxon>
        <taxon>Ecdysozoa</taxon>
        <taxon>Arthropoda</taxon>
        <taxon>Chelicerata</taxon>
        <taxon>Arachnida</taxon>
        <taxon>Acari</taxon>
        <taxon>Acariformes</taxon>
        <taxon>Sarcoptiformes</taxon>
        <taxon>Oribatida</taxon>
        <taxon>Brachypylina</taxon>
        <taxon>Oppioidea</taxon>
        <taxon>Oppiidae</taxon>
        <taxon>Oppiella</taxon>
    </lineage>
</organism>
<keyword evidence="4" id="KW-0375">Hydrogen ion transport</keyword>
<evidence type="ECO:0000256" key="2">
    <source>
        <dbReference type="ARBA" id="ARBA00007046"/>
    </source>
</evidence>
<dbReference type="EMBL" id="OC916267">
    <property type="protein sequence ID" value="CAD7643702.1"/>
    <property type="molecule type" value="Genomic_DNA"/>
</dbReference>